<reference evidence="2 3" key="1">
    <citation type="submission" date="2020-08" db="EMBL/GenBank/DDBJ databases">
        <title>Genomic Encyclopedia of Type Strains, Phase IV (KMG-IV): sequencing the most valuable type-strain genomes for metagenomic binning, comparative biology and taxonomic classification.</title>
        <authorList>
            <person name="Goeker M."/>
        </authorList>
    </citation>
    <scope>NUCLEOTIDE SEQUENCE [LARGE SCALE GENOMIC DNA]</scope>
    <source>
        <strain evidence="2 3">DSM 29348</strain>
    </source>
</reference>
<accession>A0A7W6GN11</accession>
<dbReference type="SUPFAM" id="SSF54427">
    <property type="entry name" value="NTF2-like"/>
    <property type="match status" value="1"/>
</dbReference>
<evidence type="ECO:0000313" key="2">
    <source>
        <dbReference type="EMBL" id="MBB3981032.1"/>
    </source>
</evidence>
<dbReference type="AlphaFoldDB" id="A0A7W6GN11"/>
<dbReference type="PANTHER" id="PTHR41252:SF1">
    <property type="entry name" value="BLR2505 PROTEIN"/>
    <property type="match status" value="1"/>
</dbReference>
<dbReference type="Gene3D" id="3.10.450.50">
    <property type="match status" value="1"/>
</dbReference>
<dbReference type="InterPro" id="IPR037401">
    <property type="entry name" value="SnoaL-like"/>
</dbReference>
<comment type="caution">
    <text evidence="2">The sequence shown here is derived from an EMBL/GenBank/DDBJ whole genome shotgun (WGS) entry which is preliminary data.</text>
</comment>
<keyword evidence="2" id="KW-0413">Isomerase</keyword>
<feature type="domain" description="SnoaL-like" evidence="1">
    <location>
        <begin position="17"/>
        <end position="120"/>
    </location>
</feature>
<dbReference type="RefSeq" id="WP_183953994.1">
    <property type="nucleotide sequence ID" value="NZ_JACIEB010000001.1"/>
</dbReference>
<dbReference type="PANTHER" id="PTHR41252">
    <property type="entry name" value="BLR2505 PROTEIN"/>
    <property type="match status" value="1"/>
</dbReference>
<dbReference type="Pfam" id="PF12680">
    <property type="entry name" value="SnoaL_2"/>
    <property type="match status" value="1"/>
</dbReference>
<dbReference type="GO" id="GO:0016853">
    <property type="term" value="F:isomerase activity"/>
    <property type="evidence" value="ECO:0007669"/>
    <property type="project" value="UniProtKB-KW"/>
</dbReference>
<sequence length="142" mass="15927">MTTAMDMERFAQVRDMVQRIYQLTGTGQWDAVAEMLTDDFLILEADSLPYAGRYEGKTALQDLYTRVFAYWGDASLETGDICIGDDHAIVFVTVTATSRYSGERLKMPLTEVFHLRGDRFCGITPYYFDTAAIARATGLIPA</sequence>
<dbReference type="InterPro" id="IPR032710">
    <property type="entry name" value="NTF2-like_dom_sf"/>
</dbReference>
<evidence type="ECO:0000313" key="3">
    <source>
        <dbReference type="Proteomes" id="UP000552757"/>
    </source>
</evidence>
<evidence type="ECO:0000259" key="1">
    <source>
        <dbReference type="Pfam" id="PF12680"/>
    </source>
</evidence>
<protein>
    <submittedName>
        <fullName evidence="2">Ketosteroid isomerase-like protein</fullName>
    </submittedName>
</protein>
<dbReference type="Proteomes" id="UP000552757">
    <property type="component" value="Unassembled WGS sequence"/>
</dbReference>
<dbReference type="EMBL" id="JACIEB010000001">
    <property type="protein sequence ID" value="MBB3981032.1"/>
    <property type="molecule type" value="Genomic_DNA"/>
</dbReference>
<name>A0A7W6GN11_9SPHN</name>
<organism evidence="2 3">
    <name type="scientific">Sphingobium fontiphilum</name>
    <dbReference type="NCBI Taxonomy" id="944425"/>
    <lineage>
        <taxon>Bacteria</taxon>
        <taxon>Pseudomonadati</taxon>
        <taxon>Pseudomonadota</taxon>
        <taxon>Alphaproteobacteria</taxon>
        <taxon>Sphingomonadales</taxon>
        <taxon>Sphingomonadaceae</taxon>
        <taxon>Sphingobium</taxon>
    </lineage>
</organism>
<gene>
    <name evidence="2" type="ORF">GGR44_000663</name>
</gene>
<proteinExistence type="predicted"/>
<keyword evidence="3" id="KW-1185">Reference proteome</keyword>